<dbReference type="EMBL" id="VBOT01000197">
    <property type="protein sequence ID" value="TMQ47172.1"/>
    <property type="molecule type" value="Genomic_DNA"/>
</dbReference>
<evidence type="ECO:0000256" key="2">
    <source>
        <dbReference type="ARBA" id="ARBA00023239"/>
    </source>
</evidence>
<dbReference type="GO" id="GO:0016829">
    <property type="term" value="F:lyase activity"/>
    <property type="evidence" value="ECO:0007669"/>
    <property type="project" value="UniProtKB-KW"/>
</dbReference>
<evidence type="ECO:0000313" key="4">
    <source>
        <dbReference type="EMBL" id="TMQ47172.1"/>
    </source>
</evidence>
<reference evidence="4 5" key="1">
    <citation type="journal article" date="2019" name="Nat. Microbiol.">
        <title>Mediterranean grassland soil C-N compound turnover is dependent on rainfall and depth, and is mediated by genomically divergent microorganisms.</title>
        <authorList>
            <person name="Diamond S."/>
            <person name="Andeer P.F."/>
            <person name="Li Z."/>
            <person name="Crits-Christoph A."/>
            <person name="Burstein D."/>
            <person name="Anantharaman K."/>
            <person name="Lane K.R."/>
            <person name="Thomas B.C."/>
            <person name="Pan C."/>
            <person name="Northen T.R."/>
            <person name="Banfield J.F."/>
        </authorList>
    </citation>
    <scope>NUCLEOTIDE SEQUENCE [LARGE SCALE GENOMIC DNA]</scope>
    <source>
        <strain evidence="4">WS_3</strain>
    </source>
</reference>
<keyword evidence="2" id="KW-0456">Lyase</keyword>
<dbReference type="AlphaFoldDB" id="A0A538S717"/>
<feature type="domain" description="Alginate lyase" evidence="3">
    <location>
        <begin position="5"/>
        <end position="73"/>
    </location>
</feature>
<dbReference type="GO" id="GO:0042597">
    <property type="term" value="C:periplasmic space"/>
    <property type="evidence" value="ECO:0007669"/>
    <property type="project" value="InterPro"/>
</dbReference>
<keyword evidence="1" id="KW-0732">Signal</keyword>
<proteinExistence type="predicted"/>
<protein>
    <recommendedName>
        <fullName evidence="3">Alginate lyase domain-containing protein</fullName>
    </recommendedName>
</protein>
<organism evidence="4 5">
    <name type="scientific">Eiseniibacteriota bacterium</name>
    <dbReference type="NCBI Taxonomy" id="2212470"/>
    <lineage>
        <taxon>Bacteria</taxon>
        <taxon>Candidatus Eiseniibacteriota</taxon>
    </lineage>
</organism>
<evidence type="ECO:0000313" key="5">
    <source>
        <dbReference type="Proteomes" id="UP000320184"/>
    </source>
</evidence>
<dbReference type="Pfam" id="PF05426">
    <property type="entry name" value="Alginate_lyase"/>
    <property type="match status" value="1"/>
</dbReference>
<dbReference type="Gene3D" id="1.50.10.100">
    <property type="entry name" value="Chondroitin AC/alginate lyase"/>
    <property type="match status" value="1"/>
</dbReference>
<dbReference type="InterPro" id="IPR008397">
    <property type="entry name" value="Alginate_lyase_dom"/>
</dbReference>
<evidence type="ECO:0000259" key="3">
    <source>
        <dbReference type="Pfam" id="PF05426"/>
    </source>
</evidence>
<dbReference type="SUPFAM" id="SSF48230">
    <property type="entry name" value="Chondroitin AC/alginate lyase"/>
    <property type="match status" value="1"/>
</dbReference>
<comment type="caution">
    <text evidence="4">The sequence shown here is derived from an EMBL/GenBank/DDBJ whole genome shotgun (WGS) entry which is preliminary data.</text>
</comment>
<dbReference type="Proteomes" id="UP000320184">
    <property type="component" value="Unassembled WGS sequence"/>
</dbReference>
<evidence type="ECO:0000256" key="1">
    <source>
        <dbReference type="ARBA" id="ARBA00022729"/>
    </source>
</evidence>
<dbReference type="InterPro" id="IPR008929">
    <property type="entry name" value="Chondroitin_lyas"/>
</dbReference>
<name>A0A538S717_UNCEI</name>
<sequence>MAADLVGLDPADDLKFRTWLRLTLTEVLDTKTLRSTHEERPNNWGAHAGDSRAAVAAYLGDSVELARCAKVFKGWLGDRASYAGFSFGDLSWQADSTHPVGVNPKGGVKNGESIDGAIPDDMRRGCAFKFPPCPTNYPWGALEGAVGQAEILYRQGYDTWNWQDQAMKRAVQFLYNLNLRYPSDGWWAHGDDEWMVWVINHRYGTRFPAVTPAHPGKNLAWTDWTHAGVAAPRDTIPPAAITTLK</sequence>
<gene>
    <name evidence="4" type="ORF">E6K73_14020</name>
</gene>
<accession>A0A538S717</accession>